<protein>
    <recommendedName>
        <fullName evidence="4">Basic proline-rich protein</fullName>
    </recommendedName>
</protein>
<dbReference type="Proteomes" id="UP001320766">
    <property type="component" value="Unassembled WGS sequence"/>
</dbReference>
<feature type="region of interest" description="Disordered" evidence="1">
    <location>
        <begin position="157"/>
        <end position="264"/>
    </location>
</feature>
<comment type="caution">
    <text evidence="2">The sequence shown here is derived from an EMBL/GenBank/DDBJ whole genome shotgun (WGS) entry which is preliminary data.</text>
</comment>
<sequence length="264" mass="28116">MGCSAGPSTGMTWRSTTASGSRSMPIPTGSGSPGLVTGSPTMPYRLTRPRACAGIRPAPCRSWNGPCRSSPRPAARVPSVYASWTITSGWPVHPTATLPPAPDSCPIVCPDRETHTMRYRGRRYGPQGPRSRRHSPTFLTGLCRGRVWSAVGRNSHYTAPARAPGQPRDVGNRRETRAPAPRSEVSLLPAPPPRPANRPPARPGPGPRPSGLRPGAGRGRGEGRVHRHAGPVTRDGGGRHRRAASPRNPLDRGTGQRPPSAARR</sequence>
<evidence type="ECO:0000256" key="1">
    <source>
        <dbReference type="SAM" id="MobiDB-lite"/>
    </source>
</evidence>
<keyword evidence="3" id="KW-1185">Reference proteome</keyword>
<feature type="region of interest" description="Disordered" evidence="1">
    <location>
        <begin position="118"/>
        <end position="138"/>
    </location>
</feature>
<organism evidence="2 3">
    <name type="scientific">Nonomuraea roseoviolacea subsp. carminata</name>
    <dbReference type="NCBI Taxonomy" id="160689"/>
    <lineage>
        <taxon>Bacteria</taxon>
        <taxon>Bacillati</taxon>
        <taxon>Actinomycetota</taxon>
        <taxon>Actinomycetes</taxon>
        <taxon>Streptosporangiales</taxon>
        <taxon>Streptosporangiaceae</taxon>
        <taxon>Nonomuraea</taxon>
    </lineage>
</organism>
<evidence type="ECO:0000313" key="3">
    <source>
        <dbReference type="Proteomes" id="UP001320766"/>
    </source>
</evidence>
<gene>
    <name evidence="2" type="ORF">HD595_006259</name>
</gene>
<reference evidence="2 3" key="1">
    <citation type="submission" date="2022-06" db="EMBL/GenBank/DDBJ databases">
        <title>Sequencing the genomes of 1000 actinobacteria strains.</title>
        <authorList>
            <person name="Klenk H.-P."/>
        </authorList>
    </citation>
    <scope>NUCLEOTIDE SEQUENCE [LARGE SCALE GENOMIC DNA]</scope>
    <source>
        <strain evidence="2 3">DSM 44170</strain>
    </source>
</reference>
<evidence type="ECO:0000313" key="2">
    <source>
        <dbReference type="EMBL" id="MCP2350137.1"/>
    </source>
</evidence>
<feature type="compositionally biased region" description="Polar residues" evidence="1">
    <location>
        <begin position="1"/>
        <end position="22"/>
    </location>
</feature>
<accession>A0ABT1K974</accession>
<dbReference type="EMBL" id="JAMZEC010000001">
    <property type="protein sequence ID" value="MCP2350137.1"/>
    <property type="molecule type" value="Genomic_DNA"/>
</dbReference>
<name>A0ABT1K974_9ACTN</name>
<feature type="region of interest" description="Disordered" evidence="1">
    <location>
        <begin position="1"/>
        <end position="38"/>
    </location>
</feature>
<evidence type="ECO:0008006" key="4">
    <source>
        <dbReference type="Google" id="ProtNLM"/>
    </source>
</evidence>
<proteinExistence type="predicted"/>
<feature type="compositionally biased region" description="Pro residues" evidence="1">
    <location>
        <begin position="189"/>
        <end position="208"/>
    </location>
</feature>